<dbReference type="AlphaFoldDB" id="A0A1M2VPX4"/>
<evidence type="ECO:0000313" key="2">
    <source>
        <dbReference type="EMBL" id="OJT09610.1"/>
    </source>
</evidence>
<dbReference type="OrthoDB" id="3269405at2759"/>
<organism evidence="2 3">
    <name type="scientific">Trametes pubescens</name>
    <name type="common">White-rot fungus</name>
    <dbReference type="NCBI Taxonomy" id="154538"/>
    <lineage>
        <taxon>Eukaryota</taxon>
        <taxon>Fungi</taxon>
        <taxon>Dikarya</taxon>
        <taxon>Basidiomycota</taxon>
        <taxon>Agaricomycotina</taxon>
        <taxon>Agaricomycetes</taxon>
        <taxon>Polyporales</taxon>
        <taxon>Polyporaceae</taxon>
        <taxon>Trametes</taxon>
    </lineage>
</organism>
<protein>
    <submittedName>
        <fullName evidence="2">Uncharacterized protein</fullName>
    </submittedName>
</protein>
<dbReference type="Proteomes" id="UP000184267">
    <property type="component" value="Unassembled WGS sequence"/>
</dbReference>
<evidence type="ECO:0000313" key="3">
    <source>
        <dbReference type="Proteomes" id="UP000184267"/>
    </source>
</evidence>
<name>A0A1M2VPX4_TRAPU</name>
<accession>A0A1M2VPX4</accession>
<dbReference type="EMBL" id="MNAD01000895">
    <property type="protein sequence ID" value="OJT09610.1"/>
    <property type="molecule type" value="Genomic_DNA"/>
</dbReference>
<gene>
    <name evidence="2" type="ORF">TRAPUB_13917</name>
</gene>
<comment type="caution">
    <text evidence="2">The sequence shown here is derived from an EMBL/GenBank/DDBJ whole genome shotgun (WGS) entry which is preliminary data.</text>
</comment>
<dbReference type="OMA" id="PLHDSYY"/>
<feature type="region of interest" description="Disordered" evidence="1">
    <location>
        <begin position="151"/>
        <end position="174"/>
    </location>
</feature>
<reference evidence="2 3" key="1">
    <citation type="submission" date="2016-10" db="EMBL/GenBank/DDBJ databases">
        <title>Genome sequence of the basidiomycete white-rot fungus Trametes pubescens.</title>
        <authorList>
            <person name="Makela M.R."/>
            <person name="Granchi Z."/>
            <person name="Peng M."/>
            <person name="De Vries R.P."/>
            <person name="Grigoriev I."/>
            <person name="Riley R."/>
            <person name="Hilden K."/>
        </authorList>
    </citation>
    <scope>NUCLEOTIDE SEQUENCE [LARGE SCALE GENOMIC DNA]</scope>
    <source>
        <strain evidence="2 3">FBCC735</strain>
    </source>
</reference>
<feature type="compositionally biased region" description="Low complexity" evidence="1">
    <location>
        <begin position="156"/>
        <end position="174"/>
    </location>
</feature>
<feature type="compositionally biased region" description="Low complexity" evidence="1">
    <location>
        <begin position="1"/>
        <end position="14"/>
    </location>
</feature>
<keyword evidence="3" id="KW-1185">Reference proteome</keyword>
<feature type="region of interest" description="Disordered" evidence="1">
    <location>
        <begin position="1"/>
        <end position="25"/>
    </location>
</feature>
<evidence type="ECO:0000256" key="1">
    <source>
        <dbReference type="SAM" id="MobiDB-lite"/>
    </source>
</evidence>
<sequence>MNPTSPNRSPRSPTEFGTGPQHSDFLGIASQEDQLQELNIFSPQYGFMPSHDRDFISDSLDSSASFSGSDFPSPWPSNSLHLFDAAPASSSTAYDHPTQPLHDSYYDAAPSFDNLHAPVQAPKTVPRIHVETELANLSLSSLDTPAFERSPTTLMPTPTYSHSSPSSSLQPVTPQTPYTMSPFTPYIRSVSGSPHSHPELTIQPGALEQESAAQNEHKQEYPHVLQIAQRYSPSLAGEIVPQPTYRPHTQSDRRRYVEQVELEAPILFFSHGAMGIPLADAISSRFMHLQGRDDPMFAERGPSVSIRLNWPGYAPWSRQIPTRDFRSPPHPVTRAKLARNVAKTIKRFIDEMSGRRMEDSSQGKWRVGGRHINLEDLMLVGLQHVSMGSWQAHVRLVHFRH</sequence>
<dbReference type="STRING" id="154538.A0A1M2VPX4"/>
<proteinExistence type="predicted"/>